<keyword evidence="4 7" id="KW-0812">Transmembrane</keyword>
<comment type="subcellular location">
    <subcellularLocation>
        <location evidence="1 7">Cell membrane</location>
        <topology evidence="1 7">Multi-pass membrane protein</topology>
    </subcellularLocation>
</comment>
<protein>
    <submittedName>
        <fullName evidence="9">Molybdenum transport system permease protein modB</fullName>
    </submittedName>
</protein>
<dbReference type="CDD" id="cd06261">
    <property type="entry name" value="TM_PBP2"/>
    <property type="match status" value="1"/>
</dbReference>
<dbReference type="AlphaFoldDB" id="A0A486XBS5"/>
<evidence type="ECO:0000256" key="7">
    <source>
        <dbReference type="RuleBase" id="RU363032"/>
    </source>
</evidence>
<feature type="domain" description="ABC transmembrane type-1" evidence="8">
    <location>
        <begin position="17"/>
        <end position="166"/>
    </location>
</feature>
<evidence type="ECO:0000313" key="9">
    <source>
        <dbReference type="EMBL" id="VGM94897.1"/>
    </source>
</evidence>
<evidence type="ECO:0000256" key="5">
    <source>
        <dbReference type="ARBA" id="ARBA00022989"/>
    </source>
</evidence>
<keyword evidence="6 7" id="KW-0472">Membrane</keyword>
<dbReference type="Pfam" id="PF00528">
    <property type="entry name" value="BPD_transp_1"/>
    <property type="match status" value="1"/>
</dbReference>
<feature type="transmembrane region" description="Helical" evidence="7">
    <location>
        <begin position="96"/>
        <end position="114"/>
    </location>
</feature>
<evidence type="ECO:0000259" key="8">
    <source>
        <dbReference type="PROSITE" id="PS50928"/>
    </source>
</evidence>
<dbReference type="GO" id="GO:0055085">
    <property type="term" value="P:transmembrane transport"/>
    <property type="evidence" value="ECO:0007669"/>
    <property type="project" value="InterPro"/>
</dbReference>
<evidence type="ECO:0000256" key="6">
    <source>
        <dbReference type="ARBA" id="ARBA00023136"/>
    </source>
</evidence>
<sequence>MDWQMFFHFSPAELNAIALSVKVALVSVLAGLPWAILVAWLLARKDFWGKSLLNGIIHLPLVLPPVVVGYLLLIAMGRNGIIGRYLLQWFDFSFGFSWYGAALASAIVSFPLVVRSIRLAIENVDFKLEQAARTLGASALKTFLPSPYPLRCPACWLALFWGLRVH</sequence>
<reference evidence="9" key="1">
    <citation type="submission" date="2019-03" db="EMBL/GenBank/DDBJ databases">
        <authorList>
            <consortium name="Pathogen Informatics"/>
        </authorList>
    </citation>
    <scope>NUCLEOTIDE SEQUENCE</scope>
    <source>
        <strain evidence="9">Unknown</strain>
    </source>
</reference>
<keyword evidence="2 7" id="KW-0813">Transport</keyword>
<feature type="transmembrane region" description="Helical" evidence="7">
    <location>
        <begin position="55"/>
        <end position="76"/>
    </location>
</feature>
<dbReference type="Gene3D" id="1.10.3720.10">
    <property type="entry name" value="MetI-like"/>
    <property type="match status" value="1"/>
</dbReference>
<dbReference type="GO" id="GO:0005886">
    <property type="term" value="C:plasma membrane"/>
    <property type="evidence" value="ECO:0007669"/>
    <property type="project" value="UniProtKB-SubCell"/>
</dbReference>
<evidence type="ECO:0000256" key="3">
    <source>
        <dbReference type="ARBA" id="ARBA00022475"/>
    </source>
</evidence>
<dbReference type="PANTHER" id="PTHR30183">
    <property type="entry name" value="MOLYBDENUM TRANSPORT SYSTEM PERMEASE PROTEIN MODB"/>
    <property type="match status" value="1"/>
</dbReference>
<accession>A0A486XBS5</accession>
<gene>
    <name evidence="9" type="primary">modB_1</name>
    <name evidence="9" type="ORF">NCTC4101_00244</name>
</gene>
<dbReference type="PANTHER" id="PTHR30183:SF3">
    <property type="entry name" value="MOLYBDENUM TRANSPORT SYSTEM PERMEASE PROTEIN MODB"/>
    <property type="match status" value="1"/>
</dbReference>
<dbReference type="PROSITE" id="PS50928">
    <property type="entry name" value="ABC_TM1"/>
    <property type="match status" value="1"/>
</dbReference>
<dbReference type="EMBL" id="CAAHDN010000006">
    <property type="protein sequence ID" value="VGM94897.1"/>
    <property type="molecule type" value="Genomic_DNA"/>
</dbReference>
<keyword evidence="3" id="KW-1003">Cell membrane</keyword>
<keyword evidence="5 7" id="KW-1133">Transmembrane helix</keyword>
<dbReference type="InterPro" id="IPR000515">
    <property type="entry name" value="MetI-like"/>
</dbReference>
<evidence type="ECO:0000256" key="1">
    <source>
        <dbReference type="ARBA" id="ARBA00004651"/>
    </source>
</evidence>
<proteinExistence type="inferred from homology"/>
<dbReference type="SUPFAM" id="SSF161098">
    <property type="entry name" value="MetI-like"/>
    <property type="match status" value="1"/>
</dbReference>
<evidence type="ECO:0000256" key="4">
    <source>
        <dbReference type="ARBA" id="ARBA00022692"/>
    </source>
</evidence>
<organism evidence="9">
    <name type="scientific">uncultured Avibacterium sp</name>
    <dbReference type="NCBI Taxonomy" id="1936169"/>
    <lineage>
        <taxon>Bacteria</taxon>
        <taxon>Pseudomonadati</taxon>
        <taxon>Pseudomonadota</taxon>
        <taxon>Gammaproteobacteria</taxon>
        <taxon>Pasteurellales</taxon>
        <taxon>Pasteurellaceae</taxon>
        <taxon>Avibacterium</taxon>
        <taxon>environmental samples</taxon>
    </lineage>
</organism>
<feature type="transmembrane region" description="Helical" evidence="7">
    <location>
        <begin position="20"/>
        <end position="43"/>
    </location>
</feature>
<dbReference type="InterPro" id="IPR035906">
    <property type="entry name" value="MetI-like_sf"/>
</dbReference>
<name>A0A486XBS5_9PAST</name>
<evidence type="ECO:0000256" key="2">
    <source>
        <dbReference type="ARBA" id="ARBA00022448"/>
    </source>
</evidence>
<comment type="similarity">
    <text evidence="7">Belongs to the binding-protein-dependent transport system permease family.</text>
</comment>